<evidence type="ECO:0000256" key="5">
    <source>
        <dbReference type="ARBA" id="ARBA00023244"/>
    </source>
</evidence>
<dbReference type="InterPro" id="IPR028161">
    <property type="entry name" value="Met8-like"/>
</dbReference>
<protein>
    <recommendedName>
        <fullName evidence="2">precorrin-2 dehydrogenase</fullName>
        <ecNumber evidence="2">1.3.1.76</ecNumber>
    </recommendedName>
</protein>
<evidence type="ECO:0000256" key="1">
    <source>
        <dbReference type="ARBA" id="ARBA00005010"/>
    </source>
</evidence>
<dbReference type="EMBL" id="JAHCVK010000003">
    <property type="protein sequence ID" value="MBT0653412.1"/>
    <property type="molecule type" value="Genomic_DNA"/>
</dbReference>
<evidence type="ECO:0000313" key="8">
    <source>
        <dbReference type="EMBL" id="MBT0653412.1"/>
    </source>
</evidence>
<gene>
    <name evidence="8" type="ORF">KI810_10125</name>
</gene>
<dbReference type="EC" id="1.3.1.76" evidence="2"/>
<dbReference type="Pfam" id="PF14824">
    <property type="entry name" value="Sirohm_synth_M"/>
    <property type="match status" value="1"/>
</dbReference>
<dbReference type="SUPFAM" id="SSF75615">
    <property type="entry name" value="Siroheme synthase middle domains-like"/>
    <property type="match status" value="1"/>
</dbReference>
<accession>A0ABS5SH95</accession>
<dbReference type="NCBIfam" id="TIGR01470">
    <property type="entry name" value="cysG_Nterm"/>
    <property type="match status" value="1"/>
</dbReference>
<dbReference type="Gene3D" id="1.10.8.610">
    <property type="entry name" value="SirC, precorrin-2 dehydrogenase, C-terminal helical domain-like"/>
    <property type="match status" value="1"/>
</dbReference>
<evidence type="ECO:0000313" key="9">
    <source>
        <dbReference type="Proteomes" id="UP000756860"/>
    </source>
</evidence>
<comment type="pathway">
    <text evidence="1">Porphyrin-containing compound metabolism; siroheme biosynthesis; sirohydrochlorin from precorrin-2: step 1/1.</text>
</comment>
<evidence type="ECO:0000256" key="2">
    <source>
        <dbReference type="ARBA" id="ARBA00012400"/>
    </source>
</evidence>
<dbReference type="InterPro" id="IPR042518">
    <property type="entry name" value="SirC_C"/>
</dbReference>
<dbReference type="InterPro" id="IPR036291">
    <property type="entry name" value="NAD(P)-bd_dom_sf"/>
</dbReference>
<evidence type="ECO:0000259" key="7">
    <source>
        <dbReference type="Pfam" id="PF14824"/>
    </source>
</evidence>
<dbReference type="InterPro" id="IPR028281">
    <property type="entry name" value="Sirohaem_synthase_central"/>
</dbReference>
<dbReference type="RefSeq" id="WP_214175409.1">
    <property type="nucleotide sequence ID" value="NZ_JAHCVK010000003.1"/>
</dbReference>
<dbReference type="PANTHER" id="PTHR35330:SF1">
    <property type="entry name" value="SIROHEME BIOSYNTHESIS PROTEIN MET8"/>
    <property type="match status" value="1"/>
</dbReference>
<name>A0ABS5SH95_9BACT</name>
<comment type="caution">
    <text evidence="8">The sequence shown here is derived from an EMBL/GenBank/DDBJ whole genome shotgun (WGS) entry which is preliminary data.</text>
</comment>
<dbReference type="Proteomes" id="UP000756860">
    <property type="component" value="Unassembled WGS sequence"/>
</dbReference>
<dbReference type="Gene3D" id="3.40.50.720">
    <property type="entry name" value="NAD(P)-binding Rossmann-like Domain"/>
    <property type="match status" value="1"/>
</dbReference>
<keyword evidence="5" id="KW-0627">Porphyrin biosynthesis</keyword>
<evidence type="ECO:0000256" key="4">
    <source>
        <dbReference type="ARBA" id="ARBA00023027"/>
    </source>
</evidence>
<keyword evidence="9" id="KW-1185">Reference proteome</keyword>
<sequence>MQHYPVNLVLAGRRTVIIGGGAVAARKCESLLATGSRITVVAPCLDPALEKLCRENRIVHESRPYRYGDLDGAFLVFAATGDAAVNRAVAEEAAARGILADIVDAPECSTFVTPATVRRGDLLITISTGGKSPALSARLRAELAERYGGEYGTALELLGAIREKLLTEKGNTAYNKELFNALLDRDLPLLLKSWSPSVLDHILTDIFGPGFTLEELGIRERETS</sequence>
<dbReference type="InterPro" id="IPR006367">
    <property type="entry name" value="Sirohaem_synthase_N"/>
</dbReference>
<organism evidence="8 9">
    <name type="scientific">Geomobilimonas luticola</name>
    <dbReference type="NCBI Taxonomy" id="1114878"/>
    <lineage>
        <taxon>Bacteria</taxon>
        <taxon>Pseudomonadati</taxon>
        <taxon>Thermodesulfobacteriota</taxon>
        <taxon>Desulfuromonadia</taxon>
        <taxon>Geobacterales</taxon>
        <taxon>Geobacteraceae</taxon>
        <taxon>Geomobilimonas</taxon>
    </lineage>
</organism>
<dbReference type="PANTHER" id="PTHR35330">
    <property type="entry name" value="SIROHEME BIOSYNTHESIS PROTEIN MET8"/>
    <property type="match status" value="1"/>
</dbReference>
<evidence type="ECO:0000256" key="6">
    <source>
        <dbReference type="ARBA" id="ARBA00047561"/>
    </source>
</evidence>
<evidence type="ECO:0000256" key="3">
    <source>
        <dbReference type="ARBA" id="ARBA00023002"/>
    </source>
</evidence>
<dbReference type="SUPFAM" id="SSF51735">
    <property type="entry name" value="NAD(P)-binding Rossmann-fold domains"/>
    <property type="match status" value="1"/>
</dbReference>
<reference evidence="8 9" key="1">
    <citation type="submission" date="2021-05" db="EMBL/GenBank/DDBJ databases">
        <title>The draft genome of Geobacter luticola JCM 17780.</title>
        <authorList>
            <person name="Xu Z."/>
            <person name="Masuda Y."/>
            <person name="Itoh H."/>
            <person name="Senoo K."/>
        </authorList>
    </citation>
    <scope>NUCLEOTIDE SEQUENCE [LARGE SCALE GENOMIC DNA]</scope>
    <source>
        <strain evidence="8 9">JCM 17780</strain>
    </source>
</reference>
<dbReference type="Pfam" id="PF13241">
    <property type="entry name" value="NAD_binding_7"/>
    <property type="match status" value="1"/>
</dbReference>
<proteinExistence type="predicted"/>
<keyword evidence="4" id="KW-0520">NAD</keyword>
<keyword evidence="3" id="KW-0560">Oxidoreductase</keyword>
<feature type="domain" description="Siroheme synthase central" evidence="7">
    <location>
        <begin position="119"/>
        <end position="145"/>
    </location>
</feature>
<comment type="catalytic activity">
    <reaction evidence="6">
        <text>precorrin-2 + NAD(+) = sirohydrochlorin + NADH + 2 H(+)</text>
        <dbReference type="Rhea" id="RHEA:15613"/>
        <dbReference type="ChEBI" id="CHEBI:15378"/>
        <dbReference type="ChEBI" id="CHEBI:57540"/>
        <dbReference type="ChEBI" id="CHEBI:57945"/>
        <dbReference type="ChEBI" id="CHEBI:58351"/>
        <dbReference type="ChEBI" id="CHEBI:58827"/>
        <dbReference type="EC" id="1.3.1.76"/>
    </reaction>
</comment>